<feature type="domain" description="O-methyltransferase C-terminal" evidence="6">
    <location>
        <begin position="191"/>
        <end position="400"/>
    </location>
</feature>
<organism evidence="8 9">
    <name type="scientific">Psophocarpus tetragonolobus</name>
    <name type="common">Winged bean</name>
    <name type="synonym">Dolichos tetragonolobus</name>
    <dbReference type="NCBI Taxonomy" id="3891"/>
    <lineage>
        <taxon>Eukaryota</taxon>
        <taxon>Viridiplantae</taxon>
        <taxon>Streptophyta</taxon>
        <taxon>Embryophyta</taxon>
        <taxon>Tracheophyta</taxon>
        <taxon>Spermatophyta</taxon>
        <taxon>Magnoliopsida</taxon>
        <taxon>eudicotyledons</taxon>
        <taxon>Gunneridae</taxon>
        <taxon>Pentapetalae</taxon>
        <taxon>rosids</taxon>
        <taxon>fabids</taxon>
        <taxon>Fabales</taxon>
        <taxon>Fabaceae</taxon>
        <taxon>Papilionoideae</taxon>
        <taxon>50 kb inversion clade</taxon>
        <taxon>NPAAA clade</taxon>
        <taxon>indigoferoid/millettioid clade</taxon>
        <taxon>Phaseoleae</taxon>
        <taxon>Psophocarpus</taxon>
    </lineage>
</organism>
<dbReference type="InterPro" id="IPR016461">
    <property type="entry name" value="COMT-like"/>
</dbReference>
<dbReference type="Gene3D" id="1.10.10.10">
    <property type="entry name" value="Winged helix-like DNA-binding domain superfamily/Winged helix DNA-binding domain"/>
    <property type="match status" value="1"/>
</dbReference>
<gene>
    <name evidence="8" type="ORF">VNO78_31327</name>
</gene>
<dbReference type="EMBL" id="JAYMYS010000008">
    <property type="protein sequence ID" value="KAK7385601.1"/>
    <property type="molecule type" value="Genomic_DNA"/>
</dbReference>
<dbReference type="CDD" id="cd02440">
    <property type="entry name" value="AdoMet_MTases"/>
    <property type="match status" value="1"/>
</dbReference>
<dbReference type="Gene3D" id="3.40.50.150">
    <property type="entry name" value="Vaccinia Virus protein VP39"/>
    <property type="match status" value="1"/>
</dbReference>
<dbReference type="SUPFAM" id="SSF53335">
    <property type="entry name" value="S-adenosyl-L-methionine-dependent methyltransferases"/>
    <property type="match status" value="1"/>
</dbReference>
<keyword evidence="9" id="KW-1185">Reference proteome</keyword>
<dbReference type="AlphaFoldDB" id="A0AAN9RZ33"/>
<evidence type="ECO:0000259" key="7">
    <source>
        <dbReference type="Pfam" id="PF08100"/>
    </source>
</evidence>
<dbReference type="GO" id="GO:0032259">
    <property type="term" value="P:methylation"/>
    <property type="evidence" value="ECO:0007669"/>
    <property type="project" value="UniProtKB-KW"/>
</dbReference>
<dbReference type="InterPro" id="IPR029063">
    <property type="entry name" value="SAM-dependent_MTases_sf"/>
</dbReference>
<proteinExistence type="predicted"/>
<comment type="caution">
    <text evidence="8">The sequence shown here is derived from an EMBL/GenBank/DDBJ whole genome shotgun (WGS) entry which is preliminary data.</text>
</comment>
<dbReference type="PROSITE" id="PS51683">
    <property type="entry name" value="SAM_OMT_II"/>
    <property type="match status" value="1"/>
</dbReference>
<evidence type="ECO:0000256" key="5">
    <source>
        <dbReference type="ARBA" id="ARBA00066355"/>
    </source>
</evidence>
<dbReference type="FunFam" id="3.40.50.150:FF:000057">
    <property type="entry name" value="O-methyltransferase ZRP4"/>
    <property type="match status" value="1"/>
</dbReference>
<dbReference type="InterPro" id="IPR012967">
    <property type="entry name" value="COMT_dimerisation"/>
</dbReference>
<dbReference type="FunFam" id="1.10.10.10:FF:000213">
    <property type="entry name" value="Coniferyl alcohol 9-O-methyltransferase"/>
    <property type="match status" value="1"/>
</dbReference>
<protein>
    <recommendedName>
        <fullName evidence="5">isoflavone 7-O-methyltransferase</fullName>
        <ecNumber evidence="5">2.1.1.150</ecNumber>
    </recommendedName>
</protein>
<keyword evidence="3" id="KW-0949">S-adenosyl-L-methionine</keyword>
<dbReference type="InterPro" id="IPR036388">
    <property type="entry name" value="WH-like_DNA-bd_sf"/>
</dbReference>
<dbReference type="Pfam" id="PF00891">
    <property type="entry name" value="Methyltransf_2"/>
    <property type="match status" value="1"/>
</dbReference>
<evidence type="ECO:0000256" key="1">
    <source>
        <dbReference type="ARBA" id="ARBA00022603"/>
    </source>
</evidence>
<dbReference type="EC" id="2.1.1.150" evidence="5"/>
<evidence type="ECO:0000259" key="6">
    <source>
        <dbReference type="Pfam" id="PF00891"/>
    </source>
</evidence>
<accession>A0AAN9RZ33</accession>
<dbReference type="InterPro" id="IPR036390">
    <property type="entry name" value="WH_DNA-bd_sf"/>
</dbReference>
<keyword evidence="1" id="KW-0489">Methyltransferase</keyword>
<evidence type="ECO:0000313" key="8">
    <source>
        <dbReference type="EMBL" id="KAK7385601.1"/>
    </source>
</evidence>
<sequence>MSSPAPQLVFYQRRLFHKTSYLAVQRYMIFQRIISIITFSADHGNNVRFHTPNLASNSMITGQIMNSHDGAKVLQAQTHVWNHNLSFIKSMSLKCVVDLGIPDHIHNYGKPMPLSNLIASLQIHPSKTQCIPRLMRIMTHSGFFSQHNVTENELDVEYALTDASKLLLKNHPMSLAPLLHFNLDPIMTKPWHELSTWFKNGDVTPFETAHGMLLWDYAGYEPKLNHLFNDAMETDTQLITSVVIEKCKGVFMGLESLVDVGGGTGTMTKAIAKSFPQMQCIVLDLPHVVAGLQGSENVKYVRGDMFETIPPADAILLKWILHDWNDDECMKILKKCKEAITREGKKGKVIIIDMVIDDEKRDDESVQTQLFLDMLMMVLVTGKERNKKEWIKLIYSAGFSDYKITPVLGLRSLIEIYP</sequence>
<keyword evidence="2" id="KW-0808">Transferase</keyword>
<reference evidence="8 9" key="1">
    <citation type="submission" date="2024-01" db="EMBL/GenBank/DDBJ databases">
        <title>The genomes of 5 underutilized Papilionoideae crops provide insights into root nodulation and disease resistanc.</title>
        <authorList>
            <person name="Jiang F."/>
        </authorList>
    </citation>
    <scope>NUCLEOTIDE SEQUENCE [LARGE SCALE GENOMIC DNA]</scope>
    <source>
        <strain evidence="8">DUOXIRENSHENG_FW03</strain>
        <tissue evidence="8">Leaves</tissue>
    </source>
</reference>
<dbReference type="Pfam" id="PF08100">
    <property type="entry name" value="Dimerisation"/>
    <property type="match status" value="1"/>
</dbReference>
<dbReference type="Proteomes" id="UP001386955">
    <property type="component" value="Unassembled WGS sequence"/>
</dbReference>
<dbReference type="GO" id="GO:0009717">
    <property type="term" value="P:isoflavonoid biosynthetic process"/>
    <property type="evidence" value="ECO:0007669"/>
    <property type="project" value="UniProtKB-ARBA"/>
</dbReference>
<evidence type="ECO:0000313" key="9">
    <source>
        <dbReference type="Proteomes" id="UP001386955"/>
    </source>
</evidence>
<evidence type="ECO:0000256" key="3">
    <source>
        <dbReference type="ARBA" id="ARBA00022691"/>
    </source>
</evidence>
<evidence type="ECO:0000256" key="2">
    <source>
        <dbReference type="ARBA" id="ARBA00022679"/>
    </source>
</evidence>
<dbReference type="GO" id="GO:0046983">
    <property type="term" value="F:protein dimerization activity"/>
    <property type="evidence" value="ECO:0007669"/>
    <property type="project" value="InterPro"/>
</dbReference>
<feature type="domain" description="O-methyltransferase dimerisation" evidence="7">
    <location>
        <begin position="81"/>
        <end position="169"/>
    </location>
</feature>
<dbReference type="PANTHER" id="PTHR11746">
    <property type="entry name" value="O-METHYLTRANSFERASE"/>
    <property type="match status" value="1"/>
</dbReference>
<dbReference type="SUPFAM" id="SSF46785">
    <property type="entry name" value="Winged helix' DNA-binding domain"/>
    <property type="match status" value="1"/>
</dbReference>
<dbReference type="InterPro" id="IPR001077">
    <property type="entry name" value="COMT_C"/>
</dbReference>
<dbReference type="GO" id="GO:0033800">
    <property type="term" value="F:isoflavone 7-O-methyltransferase activity"/>
    <property type="evidence" value="ECO:0007669"/>
    <property type="project" value="UniProtKB-EC"/>
</dbReference>
<evidence type="ECO:0000256" key="4">
    <source>
        <dbReference type="ARBA" id="ARBA00050968"/>
    </source>
</evidence>
<name>A0AAN9RZ33_PSOTE</name>
<comment type="catalytic activity">
    <reaction evidence="4">
        <text>a 7-hydroxyisoflavone + S-adenosyl-L-methionine = a 7-methoxyisoflavone + S-adenosyl-L-homocysteine + H(+)</text>
        <dbReference type="Rhea" id="RHEA:17933"/>
        <dbReference type="ChEBI" id="CHEBI:15378"/>
        <dbReference type="ChEBI" id="CHEBI:55465"/>
        <dbReference type="ChEBI" id="CHEBI:57856"/>
        <dbReference type="ChEBI" id="CHEBI:59789"/>
        <dbReference type="ChEBI" id="CHEBI:140356"/>
        <dbReference type="EC" id="2.1.1.150"/>
    </reaction>
</comment>